<accession>A0A7Z0B636</accession>
<dbReference type="Pfam" id="PF00149">
    <property type="entry name" value="Metallophos"/>
    <property type="match status" value="1"/>
</dbReference>
<dbReference type="RefSeq" id="WP_179743097.1">
    <property type="nucleotide sequence ID" value="NZ_JACCAS010000001.1"/>
</dbReference>
<keyword evidence="3" id="KW-0408">Iron</keyword>
<feature type="domain" description="Calcineurin-like phosphoesterase" evidence="5">
    <location>
        <begin position="1"/>
        <end position="195"/>
    </location>
</feature>
<evidence type="ECO:0000256" key="4">
    <source>
        <dbReference type="ARBA" id="ARBA00025742"/>
    </source>
</evidence>
<keyword evidence="7" id="KW-1185">Reference proteome</keyword>
<gene>
    <name evidence="6" type="ORF">GGD40_001217</name>
</gene>
<dbReference type="SUPFAM" id="SSF56300">
    <property type="entry name" value="Metallo-dependent phosphatases"/>
    <property type="match status" value="1"/>
</dbReference>
<keyword evidence="1" id="KW-0479">Metal-binding</keyword>
<protein>
    <submittedName>
        <fullName evidence="6">3',5'-cyclic AMP phosphodiesterase CpdA</fullName>
    </submittedName>
</protein>
<dbReference type="GO" id="GO:0046872">
    <property type="term" value="F:metal ion binding"/>
    <property type="evidence" value="ECO:0007669"/>
    <property type="project" value="UniProtKB-KW"/>
</dbReference>
<dbReference type="Proteomes" id="UP000540929">
    <property type="component" value="Unassembled WGS sequence"/>
</dbReference>
<evidence type="ECO:0000256" key="3">
    <source>
        <dbReference type="ARBA" id="ARBA00023004"/>
    </source>
</evidence>
<proteinExistence type="inferred from homology"/>
<sequence length="257" mass="28561">MKLLWTTDLHLLNPGVLHSTGVDPEIRLRRCIDDMLSNHGDAKRLVITGDLIQLRNTAAYSVLANILADVRMPVRLLVGNHDDRVALSEVFPDAQLHEGFLQDVEEVDGHQLIYLDTLADGKHSGQLSPQRLAWLDKTLASADGPALLFMHHPPTNVGIPALDKLRLSDGDTELADILRRHRNRQPYLFCGHLHRNVSGIWRGTPYTVMTTPHLGIALRMEQQPLVKVDENPGYGVILCDKDGVVVHTQSLTKDAAV</sequence>
<name>A0A7Z0B636_9BURK</name>
<evidence type="ECO:0000259" key="5">
    <source>
        <dbReference type="Pfam" id="PF00149"/>
    </source>
</evidence>
<dbReference type="PANTHER" id="PTHR42988:SF2">
    <property type="entry name" value="CYCLIC NUCLEOTIDE PHOSPHODIESTERASE CBUA0032-RELATED"/>
    <property type="match status" value="1"/>
</dbReference>
<reference evidence="6 7" key="1">
    <citation type="submission" date="2020-07" db="EMBL/GenBank/DDBJ databases">
        <title>Exploring microbial biodiversity for novel pathways involved in the catabolism of aromatic compounds derived from lignin.</title>
        <authorList>
            <person name="Elkins J."/>
        </authorList>
    </citation>
    <scope>NUCLEOTIDE SEQUENCE [LARGE SCALE GENOMIC DNA]</scope>
    <source>
        <strain evidence="6 7">H2C3C</strain>
    </source>
</reference>
<dbReference type="PANTHER" id="PTHR42988">
    <property type="entry name" value="PHOSPHOHYDROLASE"/>
    <property type="match status" value="1"/>
</dbReference>
<dbReference type="InterPro" id="IPR004843">
    <property type="entry name" value="Calcineurin-like_PHP"/>
</dbReference>
<dbReference type="InterPro" id="IPR029052">
    <property type="entry name" value="Metallo-depent_PP-like"/>
</dbReference>
<dbReference type="GO" id="GO:0016787">
    <property type="term" value="F:hydrolase activity"/>
    <property type="evidence" value="ECO:0007669"/>
    <property type="project" value="UniProtKB-KW"/>
</dbReference>
<evidence type="ECO:0000256" key="1">
    <source>
        <dbReference type="ARBA" id="ARBA00022723"/>
    </source>
</evidence>
<keyword evidence="2" id="KW-0378">Hydrolase</keyword>
<dbReference type="InterPro" id="IPR050884">
    <property type="entry name" value="CNP_phosphodiesterase-III"/>
</dbReference>
<comment type="caution">
    <text evidence="6">The sequence shown here is derived from an EMBL/GenBank/DDBJ whole genome shotgun (WGS) entry which is preliminary data.</text>
</comment>
<evidence type="ECO:0000313" key="6">
    <source>
        <dbReference type="EMBL" id="NYH21738.1"/>
    </source>
</evidence>
<dbReference type="EMBL" id="JACCAS010000001">
    <property type="protein sequence ID" value="NYH21738.1"/>
    <property type="molecule type" value="Genomic_DNA"/>
</dbReference>
<evidence type="ECO:0000313" key="7">
    <source>
        <dbReference type="Proteomes" id="UP000540929"/>
    </source>
</evidence>
<dbReference type="Gene3D" id="3.60.21.10">
    <property type="match status" value="1"/>
</dbReference>
<comment type="similarity">
    <text evidence="4">Belongs to the cyclic nucleotide phosphodiesterase class-III family.</text>
</comment>
<evidence type="ECO:0000256" key="2">
    <source>
        <dbReference type="ARBA" id="ARBA00022801"/>
    </source>
</evidence>
<dbReference type="AlphaFoldDB" id="A0A7Z0B636"/>
<organism evidence="6 7">
    <name type="scientific">Paraburkholderia bryophila</name>
    <dbReference type="NCBI Taxonomy" id="420952"/>
    <lineage>
        <taxon>Bacteria</taxon>
        <taxon>Pseudomonadati</taxon>
        <taxon>Pseudomonadota</taxon>
        <taxon>Betaproteobacteria</taxon>
        <taxon>Burkholderiales</taxon>
        <taxon>Burkholderiaceae</taxon>
        <taxon>Paraburkholderia</taxon>
    </lineage>
</organism>